<feature type="coiled-coil region" evidence="1">
    <location>
        <begin position="135"/>
        <end position="164"/>
    </location>
</feature>
<evidence type="ECO:0000313" key="3">
    <source>
        <dbReference type="EMBL" id="XCD03502.1"/>
    </source>
</evidence>
<accession>A0AAU8AV95</accession>
<proteinExistence type="predicted"/>
<keyword evidence="1" id="KW-0175">Coiled coil</keyword>
<evidence type="ECO:0000256" key="2">
    <source>
        <dbReference type="SAM" id="MobiDB-lite"/>
    </source>
</evidence>
<organism evidence="3">
    <name type="scientific">Dulem virus 110</name>
    <dbReference type="NCBI Taxonomy" id="3145587"/>
    <lineage>
        <taxon>Viruses</taxon>
        <taxon>Monodnaviria</taxon>
        <taxon>Sangervirae</taxon>
        <taxon>Phixviricota</taxon>
        <taxon>Malgrandaviricetes</taxon>
        <taxon>Petitvirales</taxon>
        <taxon>Microviridae</taxon>
        <taxon>Microvirus</taxon>
    </lineage>
</organism>
<protein>
    <submittedName>
        <fullName evidence="3">DNA pilot protein</fullName>
    </submittedName>
</protein>
<reference evidence="3" key="1">
    <citation type="submission" date="2024-03" db="EMBL/GenBank/DDBJ databases">
        <title>Diverse circular DNA viruses in blood, oral, and fecal samples of captive lemurs.</title>
        <authorList>
            <person name="Paietta E.N."/>
            <person name="Kraberger S."/>
            <person name="Lund M.C."/>
            <person name="Custer J.M."/>
            <person name="Vargas K.M."/>
            <person name="Ehmke E.E."/>
            <person name="Yoder A.D."/>
            <person name="Varsani A."/>
        </authorList>
    </citation>
    <scope>NUCLEOTIDE SEQUENCE</scope>
    <source>
        <strain evidence="3">Duke_18_78</strain>
    </source>
</reference>
<sequence length="309" mass="33526">MGFFSSIGNAIGGIVGGAANVVGGILGMNSQDKANAAISEANAANLALAREQFEYQKELHKNQMQWRVEDAKKAGLHPMAAIGLQGSSFSPVSSSFTPLQANDYSWIGDLGQSAGYAAMKAKDKDQQREAFALAAKEANLQSQNMELQNEGLQLENEFRRFQLQQAIVGATSQALRSPGSASTRGLGKRYAIDGQADSLIPKDSPITNVIPKYQWVQTADGKLELYPSSDYAQLWEDKPLGTDLMPLMEAGGVSLRAKITGAPVAGMVWDSSTDNWVAVDSPAGRRVLKRSKKPTKESTKRAYQHRFWR</sequence>
<evidence type="ECO:0000256" key="1">
    <source>
        <dbReference type="SAM" id="Coils"/>
    </source>
</evidence>
<dbReference type="EMBL" id="PP511366">
    <property type="protein sequence ID" value="XCD03502.1"/>
    <property type="molecule type" value="Genomic_DNA"/>
</dbReference>
<feature type="region of interest" description="Disordered" evidence="2">
    <location>
        <begin position="289"/>
        <end position="309"/>
    </location>
</feature>
<name>A0AAU8AV95_9VIRU</name>